<proteinExistence type="predicted"/>
<reference evidence="2" key="1">
    <citation type="submission" date="2023-07" db="EMBL/GenBank/DDBJ databases">
        <authorList>
            <person name="Stuckert A."/>
        </authorList>
    </citation>
    <scope>NUCLEOTIDE SEQUENCE</scope>
</reference>
<evidence type="ECO:0000313" key="2">
    <source>
        <dbReference type="EMBL" id="CAJ0931577.1"/>
    </source>
</evidence>
<dbReference type="PANTHER" id="PTHR21301">
    <property type="entry name" value="REVERSE TRANSCRIPTASE"/>
    <property type="match status" value="1"/>
</dbReference>
<dbReference type="Pfam" id="PF00078">
    <property type="entry name" value="RVT_1"/>
    <property type="match status" value="1"/>
</dbReference>
<evidence type="ECO:0000313" key="3">
    <source>
        <dbReference type="Proteomes" id="UP001176940"/>
    </source>
</evidence>
<dbReference type="InterPro" id="IPR000477">
    <property type="entry name" value="RT_dom"/>
</dbReference>
<dbReference type="EMBL" id="CAUEEQ010007805">
    <property type="protein sequence ID" value="CAJ0931577.1"/>
    <property type="molecule type" value="Genomic_DNA"/>
</dbReference>
<keyword evidence="3" id="KW-1185">Reference proteome</keyword>
<dbReference type="PANTHER" id="PTHR21301:SF13">
    <property type="match status" value="1"/>
</dbReference>
<dbReference type="Proteomes" id="UP001176940">
    <property type="component" value="Unassembled WGS sequence"/>
</dbReference>
<name>A0ABN9L4P6_9NEOB</name>
<accession>A0ABN9L4P6</accession>
<organism evidence="2 3">
    <name type="scientific">Ranitomeya imitator</name>
    <name type="common">mimic poison frog</name>
    <dbReference type="NCBI Taxonomy" id="111125"/>
    <lineage>
        <taxon>Eukaryota</taxon>
        <taxon>Metazoa</taxon>
        <taxon>Chordata</taxon>
        <taxon>Craniata</taxon>
        <taxon>Vertebrata</taxon>
        <taxon>Euteleostomi</taxon>
        <taxon>Amphibia</taxon>
        <taxon>Batrachia</taxon>
        <taxon>Anura</taxon>
        <taxon>Neobatrachia</taxon>
        <taxon>Hyloidea</taxon>
        <taxon>Dendrobatidae</taxon>
        <taxon>Dendrobatinae</taxon>
        <taxon>Ranitomeya</taxon>
    </lineage>
</organism>
<protein>
    <recommendedName>
        <fullName evidence="1">Reverse transcriptase domain-containing protein</fullName>
    </recommendedName>
</protein>
<comment type="caution">
    <text evidence="2">The sequence shown here is derived from an EMBL/GenBank/DDBJ whole genome shotgun (WGS) entry which is preliminary data.</text>
</comment>
<gene>
    <name evidence="2" type="ORF">RIMI_LOCUS4758500</name>
</gene>
<evidence type="ECO:0000259" key="1">
    <source>
        <dbReference type="PROSITE" id="PS50878"/>
    </source>
</evidence>
<sequence length="432" mass="49109">MDASAMTTAALHKARTASHIPYDPLEEATLRNARRGSSCPTASPPPSRKLVLKKLHDKPSIASEWSSQELETIAILEELSNETPTPTVSNFTIPKPKKFPPLSLYPDIDLFVRLVTEEFRRIPTGIQHDNLTRRQRKAIKELKSLDNVVIKPSDKGGNIVLWPSPMYEKETFRQLKDSSCYKHLTFNPTSMYQNQLRDMVEQAFYNGTISKETMDGLIPETPRTPCLYLLPKVHKSTTHPPGRPIVSGGGGLCEQINKFLDFHLKPMVESLPSYIQDTGDVLRKLADKPLETEMWLVTFDVESLYTSIRHSDGIEAARYFLHMSTNDNDLIEFLLTLLEFALTHNFFMFKEVLYLQLQGTAMGAAFAPSYANLFMGSWERAIFLTDVIPLIEKVCTWVCFIDDIFVIWQGSETDLTSFIQLLNDNSLNIKLR</sequence>
<feature type="domain" description="Reverse transcriptase" evidence="1">
    <location>
        <begin position="211"/>
        <end position="432"/>
    </location>
</feature>
<dbReference type="PROSITE" id="PS50878">
    <property type="entry name" value="RT_POL"/>
    <property type="match status" value="1"/>
</dbReference>